<name>A0ABN2WDD5_9ACTN</name>
<protein>
    <recommendedName>
        <fullName evidence="5">ABC transporter permease</fullName>
    </recommendedName>
</protein>
<dbReference type="RefSeq" id="WP_344531913.1">
    <property type="nucleotide sequence ID" value="NZ_BAAAPE010000013.1"/>
</dbReference>
<accession>A0ABN2WDD5</accession>
<proteinExistence type="predicted"/>
<evidence type="ECO:0000313" key="3">
    <source>
        <dbReference type="EMBL" id="GAA2089775.1"/>
    </source>
</evidence>
<evidence type="ECO:0008006" key="5">
    <source>
        <dbReference type="Google" id="ProtNLM"/>
    </source>
</evidence>
<feature type="compositionally biased region" description="Low complexity" evidence="1">
    <location>
        <begin position="188"/>
        <end position="197"/>
    </location>
</feature>
<feature type="transmembrane region" description="Helical" evidence="2">
    <location>
        <begin position="233"/>
        <end position="256"/>
    </location>
</feature>
<reference evidence="3 4" key="1">
    <citation type="journal article" date="2019" name="Int. J. Syst. Evol. Microbiol.">
        <title>The Global Catalogue of Microorganisms (GCM) 10K type strain sequencing project: providing services to taxonomists for standard genome sequencing and annotation.</title>
        <authorList>
            <consortium name="The Broad Institute Genomics Platform"/>
            <consortium name="The Broad Institute Genome Sequencing Center for Infectious Disease"/>
            <person name="Wu L."/>
            <person name="Ma J."/>
        </authorList>
    </citation>
    <scope>NUCLEOTIDE SEQUENCE [LARGE SCALE GENOMIC DNA]</scope>
    <source>
        <strain evidence="3 4">JCM 15478</strain>
    </source>
</reference>
<sequence>MAAGAGQPGELLRRELAGRLLFSWTLLVLGLCAGTGMIFAGIHDRVRNTATSPTAALGSLIAGILVTLAALALSALLALRSRDRVRLFRAHGPEVLAIVPPLRGARAAWTTVSTLGLLLGALFLVAGLVEAAKDDPYEQADPYIYAALLLWAVLVCAAGVAGIVKARRFTSPGPGTGPGTAPVDLAKPGRGTARPARPTAPPLYLRISGEPLAPHRLSPRLAARIAGLSRGAAVALALLATLVGGVLAAATALLPVHLGTGTFWLLFFGTGLYLLVLYLELIHYGPRRRYAVLLAGAFIGLLVVAGTGFSTAVLLDRGRWVDTTVESVRDSSKGGPSCALLPEGDDTVLSRRMSCRGLDVGDEVRVFHDPDGEASPRRSEPGGMTGFTVGWNAVTAAALGLALMSALYGHRRRRELAHAQDPGADRGRGTGTGRNQGTGDTEDTGDDS</sequence>
<feature type="transmembrane region" description="Helical" evidence="2">
    <location>
        <begin position="21"/>
        <end position="43"/>
    </location>
</feature>
<feature type="transmembrane region" description="Helical" evidence="2">
    <location>
        <begin position="389"/>
        <end position="408"/>
    </location>
</feature>
<feature type="transmembrane region" description="Helical" evidence="2">
    <location>
        <begin position="107"/>
        <end position="131"/>
    </location>
</feature>
<evidence type="ECO:0000256" key="1">
    <source>
        <dbReference type="SAM" id="MobiDB-lite"/>
    </source>
</evidence>
<keyword evidence="2" id="KW-0812">Transmembrane</keyword>
<feature type="region of interest" description="Disordered" evidence="1">
    <location>
        <begin position="174"/>
        <end position="197"/>
    </location>
</feature>
<feature type="region of interest" description="Disordered" evidence="1">
    <location>
        <begin position="417"/>
        <end position="448"/>
    </location>
</feature>
<dbReference type="Proteomes" id="UP001500016">
    <property type="component" value="Unassembled WGS sequence"/>
</dbReference>
<feature type="transmembrane region" description="Helical" evidence="2">
    <location>
        <begin position="143"/>
        <end position="164"/>
    </location>
</feature>
<feature type="transmembrane region" description="Helical" evidence="2">
    <location>
        <begin position="55"/>
        <end position="79"/>
    </location>
</feature>
<keyword evidence="2" id="KW-0472">Membrane</keyword>
<keyword evidence="4" id="KW-1185">Reference proteome</keyword>
<dbReference type="EMBL" id="BAAAPE010000013">
    <property type="protein sequence ID" value="GAA2089775.1"/>
    <property type="molecule type" value="Genomic_DNA"/>
</dbReference>
<keyword evidence="2" id="KW-1133">Transmembrane helix</keyword>
<evidence type="ECO:0000256" key="2">
    <source>
        <dbReference type="SAM" id="Phobius"/>
    </source>
</evidence>
<organism evidence="3 4">
    <name type="scientific">Streptomyces albiaxialis</name>
    <dbReference type="NCBI Taxonomy" id="329523"/>
    <lineage>
        <taxon>Bacteria</taxon>
        <taxon>Bacillati</taxon>
        <taxon>Actinomycetota</taxon>
        <taxon>Actinomycetes</taxon>
        <taxon>Kitasatosporales</taxon>
        <taxon>Streptomycetaceae</taxon>
        <taxon>Streptomyces</taxon>
    </lineage>
</organism>
<feature type="transmembrane region" description="Helical" evidence="2">
    <location>
        <begin position="291"/>
        <end position="315"/>
    </location>
</feature>
<evidence type="ECO:0000313" key="4">
    <source>
        <dbReference type="Proteomes" id="UP001500016"/>
    </source>
</evidence>
<comment type="caution">
    <text evidence="3">The sequence shown here is derived from an EMBL/GenBank/DDBJ whole genome shotgun (WGS) entry which is preliminary data.</text>
</comment>
<gene>
    <name evidence="3" type="ORF">GCM10009801_54280</name>
</gene>
<feature type="transmembrane region" description="Helical" evidence="2">
    <location>
        <begin position="262"/>
        <end position="279"/>
    </location>
</feature>